<dbReference type="OrthoDB" id="517356at2"/>
<keyword evidence="7 8" id="KW-0275">Fatty acid biosynthesis</keyword>
<dbReference type="InterPro" id="IPR037143">
    <property type="entry name" value="4-PPantetheinyl_Trfase_dom_sf"/>
</dbReference>
<keyword evidence="3 8" id="KW-0479">Metal-binding</keyword>
<dbReference type="Gene3D" id="3.90.470.20">
    <property type="entry name" value="4'-phosphopantetheinyl transferase domain"/>
    <property type="match status" value="1"/>
</dbReference>
<organism evidence="10 11">
    <name type="scientific">Formimonas warabiya</name>
    <dbReference type="NCBI Taxonomy" id="1761012"/>
    <lineage>
        <taxon>Bacteria</taxon>
        <taxon>Bacillati</taxon>
        <taxon>Bacillota</taxon>
        <taxon>Clostridia</taxon>
        <taxon>Eubacteriales</taxon>
        <taxon>Peptococcaceae</taxon>
        <taxon>Candidatus Formimonas</taxon>
    </lineage>
</organism>
<dbReference type="NCBIfam" id="TIGR00516">
    <property type="entry name" value="acpS"/>
    <property type="match status" value="1"/>
</dbReference>
<evidence type="ECO:0000256" key="6">
    <source>
        <dbReference type="ARBA" id="ARBA00023098"/>
    </source>
</evidence>
<accession>A0A3G1KSY8</accession>
<dbReference type="KEGG" id="fwa:DCMF_13150"/>
<evidence type="ECO:0000256" key="1">
    <source>
        <dbReference type="ARBA" id="ARBA00022516"/>
    </source>
</evidence>
<comment type="catalytic activity">
    <reaction evidence="8">
        <text>apo-[ACP] + CoA = holo-[ACP] + adenosine 3',5'-bisphosphate + H(+)</text>
        <dbReference type="Rhea" id="RHEA:12068"/>
        <dbReference type="Rhea" id="RHEA-COMP:9685"/>
        <dbReference type="Rhea" id="RHEA-COMP:9690"/>
        <dbReference type="ChEBI" id="CHEBI:15378"/>
        <dbReference type="ChEBI" id="CHEBI:29999"/>
        <dbReference type="ChEBI" id="CHEBI:57287"/>
        <dbReference type="ChEBI" id="CHEBI:58343"/>
        <dbReference type="ChEBI" id="CHEBI:64479"/>
        <dbReference type="EC" id="2.7.8.7"/>
    </reaction>
</comment>
<dbReference type="InterPro" id="IPR008278">
    <property type="entry name" value="4-PPantetheinyl_Trfase_dom"/>
</dbReference>
<dbReference type="EMBL" id="CP017634">
    <property type="protein sequence ID" value="ATW25578.1"/>
    <property type="molecule type" value="Genomic_DNA"/>
</dbReference>
<keyword evidence="1 8" id="KW-0444">Lipid biosynthesis</keyword>
<feature type="domain" description="4'-phosphopantetheinyl transferase" evidence="9">
    <location>
        <begin position="5"/>
        <end position="97"/>
    </location>
</feature>
<dbReference type="Proteomes" id="UP000323521">
    <property type="component" value="Chromosome"/>
</dbReference>
<comment type="subcellular location">
    <subcellularLocation>
        <location evidence="8">Cytoplasm</location>
    </subcellularLocation>
</comment>
<keyword evidence="11" id="KW-1185">Reference proteome</keyword>
<keyword evidence="2 8" id="KW-0808">Transferase</keyword>
<evidence type="ECO:0000256" key="4">
    <source>
        <dbReference type="ARBA" id="ARBA00022832"/>
    </source>
</evidence>
<dbReference type="GO" id="GO:0000287">
    <property type="term" value="F:magnesium ion binding"/>
    <property type="evidence" value="ECO:0007669"/>
    <property type="project" value="UniProtKB-UniRule"/>
</dbReference>
<comment type="similarity">
    <text evidence="8">Belongs to the P-Pant transferase superfamily. AcpS family.</text>
</comment>
<evidence type="ECO:0000259" key="9">
    <source>
        <dbReference type="Pfam" id="PF01648"/>
    </source>
</evidence>
<dbReference type="EC" id="2.7.8.7" evidence="8"/>
<keyword evidence="4 8" id="KW-0276">Fatty acid metabolism</keyword>
<proteinExistence type="inferred from homology"/>
<evidence type="ECO:0000256" key="2">
    <source>
        <dbReference type="ARBA" id="ARBA00022679"/>
    </source>
</evidence>
<dbReference type="GO" id="GO:0008897">
    <property type="term" value="F:holo-[acyl-carrier-protein] synthase activity"/>
    <property type="evidence" value="ECO:0007669"/>
    <property type="project" value="UniProtKB-UniRule"/>
</dbReference>
<comment type="cofactor">
    <cofactor evidence="8">
        <name>Mg(2+)</name>
        <dbReference type="ChEBI" id="CHEBI:18420"/>
    </cofactor>
</comment>
<dbReference type="GO" id="GO:0005737">
    <property type="term" value="C:cytoplasm"/>
    <property type="evidence" value="ECO:0007669"/>
    <property type="project" value="UniProtKB-SubCell"/>
</dbReference>
<keyword evidence="5 8" id="KW-0460">Magnesium</keyword>
<evidence type="ECO:0000313" key="10">
    <source>
        <dbReference type="EMBL" id="ATW25578.1"/>
    </source>
</evidence>
<dbReference type="InterPro" id="IPR004568">
    <property type="entry name" value="Ppantetheine-prot_Trfase_dom"/>
</dbReference>
<feature type="binding site" evidence="8">
    <location>
        <position position="9"/>
    </location>
    <ligand>
        <name>Mg(2+)</name>
        <dbReference type="ChEBI" id="CHEBI:18420"/>
    </ligand>
</feature>
<comment type="function">
    <text evidence="8">Transfers the 4'-phosphopantetheine moiety from coenzyme A to a Ser of acyl-carrier-protein.</text>
</comment>
<evidence type="ECO:0000313" key="11">
    <source>
        <dbReference type="Proteomes" id="UP000323521"/>
    </source>
</evidence>
<dbReference type="Pfam" id="PF01648">
    <property type="entry name" value="ACPS"/>
    <property type="match status" value="1"/>
</dbReference>
<dbReference type="HAMAP" id="MF_00101">
    <property type="entry name" value="AcpS"/>
    <property type="match status" value="1"/>
</dbReference>
<evidence type="ECO:0000256" key="7">
    <source>
        <dbReference type="ARBA" id="ARBA00023160"/>
    </source>
</evidence>
<dbReference type="GO" id="GO:0006633">
    <property type="term" value="P:fatty acid biosynthetic process"/>
    <property type="evidence" value="ECO:0007669"/>
    <property type="project" value="UniProtKB-UniRule"/>
</dbReference>
<evidence type="ECO:0000256" key="5">
    <source>
        <dbReference type="ARBA" id="ARBA00022842"/>
    </source>
</evidence>
<keyword evidence="8" id="KW-0963">Cytoplasm</keyword>
<dbReference type="NCBIfam" id="TIGR00556">
    <property type="entry name" value="pantethn_trn"/>
    <property type="match status" value="1"/>
</dbReference>
<gene>
    <name evidence="8" type="primary">acpS</name>
    <name evidence="10" type="ORF">DCMF_13150</name>
</gene>
<protein>
    <recommendedName>
        <fullName evidence="8">Holo-[acyl-carrier-protein] synthase</fullName>
        <shortName evidence="8">Holo-ACP synthase</shortName>
        <ecNumber evidence="8">2.7.8.7</ecNumber>
    </recommendedName>
    <alternativeName>
        <fullName evidence="8">4'-phosphopantetheinyl transferase AcpS</fullName>
    </alternativeName>
</protein>
<evidence type="ECO:0000256" key="8">
    <source>
        <dbReference type="HAMAP-Rule" id="MF_00101"/>
    </source>
</evidence>
<dbReference type="InterPro" id="IPR002582">
    <property type="entry name" value="ACPS"/>
</dbReference>
<keyword evidence="6 8" id="KW-0443">Lipid metabolism</keyword>
<dbReference type="AlphaFoldDB" id="A0A3G1KSY8"/>
<evidence type="ECO:0000256" key="3">
    <source>
        <dbReference type="ARBA" id="ARBA00022723"/>
    </source>
</evidence>
<dbReference type="SUPFAM" id="SSF56214">
    <property type="entry name" value="4'-phosphopantetheinyl transferase"/>
    <property type="match status" value="1"/>
</dbReference>
<dbReference type="RefSeq" id="WP_148134832.1">
    <property type="nucleotide sequence ID" value="NZ_CP017634.1"/>
</dbReference>
<reference evidence="10 11" key="1">
    <citation type="submission" date="2016-10" db="EMBL/GenBank/DDBJ databases">
        <title>Complete Genome Sequence of Peptococcaceae strain DCMF.</title>
        <authorList>
            <person name="Edwards R.J."/>
            <person name="Holland S.I."/>
            <person name="Deshpande N.P."/>
            <person name="Wong Y.K."/>
            <person name="Ertan H."/>
            <person name="Manefield M."/>
            <person name="Russell T.L."/>
            <person name="Lee M.J."/>
        </authorList>
    </citation>
    <scope>NUCLEOTIDE SEQUENCE [LARGE SCALE GENOMIC DNA]</scope>
    <source>
        <strain evidence="10 11">DCMF</strain>
    </source>
</reference>
<feature type="binding site" evidence="8">
    <location>
        <position position="56"/>
    </location>
    <ligand>
        <name>Mg(2+)</name>
        <dbReference type="ChEBI" id="CHEBI:18420"/>
    </ligand>
</feature>
<name>A0A3G1KSY8_FORW1</name>
<sequence length="144" mass="15127">MAIVGVGTDIIEIERIKKAAGRASFVSKVFTEKEISLCRQKPDFYAALAIRFAAKEAVVKALGTGLRGCTWQDIEVLSSSTGQPFVLLYGGAKDIAAGRGITSILVSMSHSRENAVAFCVAEGGEETDEACNSGRNALAGPDSN</sequence>